<dbReference type="InterPro" id="IPR044929">
    <property type="entry name" value="DNA/RNA_non-sp_Endonuclease_sf"/>
</dbReference>
<dbReference type="EMBL" id="BFCG01000011">
    <property type="protein sequence ID" value="GBG35624.1"/>
    <property type="molecule type" value="Genomic_DNA"/>
</dbReference>
<evidence type="ECO:0000313" key="2">
    <source>
        <dbReference type="EMBL" id="GBG35624.1"/>
    </source>
</evidence>
<dbReference type="GO" id="GO:0004521">
    <property type="term" value="F:RNA endonuclease activity"/>
    <property type="evidence" value="ECO:0007669"/>
    <property type="project" value="TreeGrafter"/>
</dbReference>
<dbReference type="GO" id="GO:0000014">
    <property type="term" value="F:single-stranded DNA endodeoxyribonuclease activity"/>
    <property type="evidence" value="ECO:0007669"/>
    <property type="project" value="TreeGrafter"/>
</dbReference>
<proteinExistence type="predicted"/>
<dbReference type="Pfam" id="PF01223">
    <property type="entry name" value="Endonuclease_NS"/>
    <property type="match status" value="1"/>
</dbReference>
<accession>A0A401IPS5</accession>
<dbReference type="PANTHER" id="PTHR13966">
    <property type="entry name" value="ENDONUCLEASE RELATED"/>
    <property type="match status" value="1"/>
</dbReference>
<name>A0A401IPS5_9VIRU</name>
<protein>
    <submittedName>
        <fullName evidence="2">Wsv191-like protein</fullName>
    </submittedName>
</protein>
<feature type="domain" description="DNA/RNA non-specific endonuclease/pyrophosphatase/phosphodiesterase" evidence="1">
    <location>
        <begin position="107"/>
        <end position="291"/>
    </location>
</feature>
<dbReference type="GO" id="GO:0003676">
    <property type="term" value="F:nucleic acid binding"/>
    <property type="evidence" value="ECO:0007669"/>
    <property type="project" value="InterPro"/>
</dbReference>
<dbReference type="InterPro" id="IPR001604">
    <property type="entry name" value="Endo_G_ENPP1-like_dom"/>
</dbReference>
<sequence>MKRQLILFLVCISKGYELCLRSDGKKQPLVFDSEAVIYPSATCGKDGSGELFQSPRKLYTTCNGDKNTMKCKRVNKSITLRDPKNDDKDCSAYKTGFNIPASPKPYFHTVYVVCWDKTDNHPKWVRNIINPSAVTKKYEEEKLIDTGVRAKFRFSKIIFDNYNPKPYFSDVYQKKKGLIKGGGGGDFYARGHLAPAADFFLAAERWATFSLENAVPQWQSHNSGEWKDIEFSARHIKNAHMAETGPIFFNATNRRYLDMEHNMIPIPDALYKVVYNKKGDVILNKQSAMVSSYII</sequence>
<evidence type="ECO:0000259" key="1">
    <source>
        <dbReference type="SMART" id="SM00892"/>
    </source>
</evidence>
<comment type="caution">
    <text evidence="2">The sequence shown here is derived from an EMBL/GenBank/DDBJ whole genome shotgun (WGS) entry which is preliminary data.</text>
</comment>
<dbReference type="PANTHER" id="PTHR13966:SF19">
    <property type="entry name" value="NUCLEASE EXOG, MITOCHONDRIAL"/>
    <property type="match status" value="1"/>
</dbReference>
<reference evidence="2" key="1">
    <citation type="journal article" date="2018" name="J. Virol.">
        <title>Crustacean Genome Exploration Reveals the Evolutionary Origin of White Spot Syndrome Virus.</title>
        <authorList>
            <person name="Kawato S."/>
            <person name="Shitara A."/>
            <person name="Wang Y."/>
            <person name="Nozaki R."/>
            <person name="Kondo H."/>
            <person name="Hirono I."/>
        </authorList>
    </citation>
    <scope>NUCLEOTIDE SEQUENCE</scope>
    <source>
        <strain evidence="2">Kochi-1</strain>
    </source>
</reference>
<dbReference type="SMART" id="SM00892">
    <property type="entry name" value="Endonuclease_NS"/>
    <property type="match status" value="1"/>
</dbReference>
<organism evidence="2">
    <name type="scientific">Sesarmops intermedium nimavirus</name>
    <dbReference type="NCBI Taxonomy" id="2133796"/>
    <lineage>
        <taxon>Viruses</taxon>
        <taxon>Viruses incertae sedis</taxon>
        <taxon>Naldaviricetes</taxon>
        <taxon>Nimaviridae</taxon>
    </lineage>
</organism>
<dbReference type="InterPro" id="IPR040255">
    <property type="entry name" value="Non-specific_endonuclease"/>
</dbReference>
<dbReference type="InterPro" id="IPR044925">
    <property type="entry name" value="His-Me_finger_sf"/>
</dbReference>
<dbReference type="Gene3D" id="3.40.570.10">
    <property type="entry name" value="Extracellular Endonuclease, subunit A"/>
    <property type="match status" value="1"/>
</dbReference>
<dbReference type="GO" id="GO:0046872">
    <property type="term" value="F:metal ion binding"/>
    <property type="evidence" value="ECO:0007669"/>
    <property type="project" value="InterPro"/>
</dbReference>
<dbReference type="SUPFAM" id="SSF54060">
    <property type="entry name" value="His-Me finger endonucleases"/>
    <property type="match status" value="1"/>
</dbReference>